<dbReference type="AlphaFoldDB" id="A0A7V8FPX8"/>
<evidence type="ECO:0000313" key="2">
    <source>
        <dbReference type="EMBL" id="KAF1022027.1"/>
    </source>
</evidence>
<evidence type="ECO:0000313" key="3">
    <source>
        <dbReference type="Proteomes" id="UP000461670"/>
    </source>
</evidence>
<protein>
    <recommendedName>
        <fullName evidence="4">3-oxoacyl-[acyl-carrier-protein] synthase II</fullName>
    </recommendedName>
</protein>
<name>A0A7V8FPX8_9BURK</name>
<feature type="transmembrane region" description="Helical" evidence="1">
    <location>
        <begin position="40"/>
        <end position="60"/>
    </location>
</feature>
<gene>
    <name evidence="2" type="ORF">GAK30_01367</name>
</gene>
<accession>A0A7V8FPX8</accession>
<keyword evidence="1" id="KW-0472">Membrane</keyword>
<comment type="caution">
    <text evidence="2">The sequence shown here is derived from an EMBL/GenBank/DDBJ whole genome shotgun (WGS) entry which is preliminary data.</text>
</comment>
<proteinExistence type="predicted"/>
<keyword evidence="1" id="KW-1133">Transmembrane helix</keyword>
<sequence>MRAWLRPLLLVLGVIVLTWGAVVSHWLWRAHEPTSTDLVLGLLVLPALLVGGYVVFKLVLGSLLRPASAPAAQQPGGEAAVAGDAPQAARPRLRLSVLGGSVCVAPGGASELLQACADGERPALDERLRDADGFPVMAARVAAVDGMDAREWWDSTGLEAALPQGEAWVTSLPTARVREVRLLADVPVEAATGVERQLVQAAAAAADDAAPAAPSSTTAAARRPTPGWPRVQVALLMGEAWPEDAQIPLNAWAQAWLAQAAPALQFDVQAPGPLLAGAQPGVSWPEALFEIPAGQASGSEGLPAELWLLAAAHSAVDQAEVDRLAAIGQLYGPRRRDGLIVGEGAAALSLLRFHPERPAAFLAADALPALAGMAVRPAAPGAAAERTGAMVTQVLAACGVTPDAVGKVLSDTDHRSSPALEVGMLLSQHFPDLTLEKDCAMVGQPSGHTGGVAALASLALAAEHAVQEQRGAMAVVVAEERWRGAALLMPAGWLPPEASSSAAAGT</sequence>
<organism evidence="2 3">
    <name type="scientific">Paracidovorax wautersii</name>
    <dbReference type="NCBI Taxonomy" id="1177982"/>
    <lineage>
        <taxon>Bacteria</taxon>
        <taxon>Pseudomonadati</taxon>
        <taxon>Pseudomonadota</taxon>
        <taxon>Betaproteobacteria</taxon>
        <taxon>Burkholderiales</taxon>
        <taxon>Comamonadaceae</taxon>
        <taxon>Paracidovorax</taxon>
    </lineage>
</organism>
<evidence type="ECO:0000256" key="1">
    <source>
        <dbReference type="SAM" id="Phobius"/>
    </source>
</evidence>
<evidence type="ECO:0008006" key="4">
    <source>
        <dbReference type="Google" id="ProtNLM"/>
    </source>
</evidence>
<reference evidence="3" key="1">
    <citation type="journal article" date="2020" name="MBio">
        <title>Horizontal gene transfer to a defensive symbiont with a reduced genome amongst a multipartite beetle microbiome.</title>
        <authorList>
            <person name="Waterworth S.C."/>
            <person name="Florez L.V."/>
            <person name="Rees E.R."/>
            <person name="Hertweck C."/>
            <person name="Kaltenpoth M."/>
            <person name="Kwan J.C."/>
        </authorList>
    </citation>
    <scope>NUCLEOTIDE SEQUENCE [LARGE SCALE GENOMIC DNA]</scope>
</reference>
<keyword evidence="1" id="KW-0812">Transmembrane</keyword>
<dbReference type="EMBL" id="WNDQ01000015">
    <property type="protein sequence ID" value="KAF1022027.1"/>
    <property type="molecule type" value="Genomic_DNA"/>
</dbReference>
<dbReference type="Proteomes" id="UP000461670">
    <property type="component" value="Unassembled WGS sequence"/>
</dbReference>